<comment type="caution">
    <text evidence="1">The sequence shown here is derived from an EMBL/GenBank/DDBJ whole genome shotgun (WGS) entry which is preliminary data.</text>
</comment>
<name>A0AAJ1N874_9ENTR</name>
<sequence>MVALVYLGKVQAIIQQKNVPLKTLKKAVQSSGLWGSKYRQIVDHAVSAPTEWCSDGLILETVSRCFCLAVARWA</sequence>
<dbReference type="RefSeq" id="WP_126318202.1">
    <property type="nucleotide sequence ID" value="NZ_CP043009.1"/>
</dbReference>
<accession>A0AAJ1N874</accession>
<protein>
    <submittedName>
        <fullName evidence="1">Uncharacterized protein</fullName>
    </submittedName>
</protein>
<evidence type="ECO:0000313" key="2">
    <source>
        <dbReference type="Proteomes" id="UP001147046"/>
    </source>
</evidence>
<dbReference type="AlphaFoldDB" id="A0AAJ1N874"/>
<dbReference type="EMBL" id="JAKIHV010000017">
    <property type="protein sequence ID" value="MDE9625610.1"/>
    <property type="molecule type" value="Genomic_DNA"/>
</dbReference>
<organism evidence="1 2">
    <name type="scientific">Citrobacter portucalensis</name>
    <dbReference type="NCBI Taxonomy" id="1639133"/>
    <lineage>
        <taxon>Bacteria</taxon>
        <taxon>Pseudomonadati</taxon>
        <taxon>Pseudomonadota</taxon>
        <taxon>Gammaproteobacteria</taxon>
        <taxon>Enterobacterales</taxon>
        <taxon>Enterobacteriaceae</taxon>
        <taxon>Citrobacter</taxon>
        <taxon>Citrobacter freundii complex</taxon>
    </lineage>
</organism>
<dbReference type="Proteomes" id="UP001147046">
    <property type="component" value="Unassembled WGS sequence"/>
</dbReference>
<evidence type="ECO:0000313" key="1">
    <source>
        <dbReference type="EMBL" id="MDE9625610.1"/>
    </source>
</evidence>
<proteinExistence type="predicted"/>
<reference evidence="1" key="1">
    <citation type="submission" date="2022-01" db="EMBL/GenBank/DDBJ databases">
        <title>Genetic Characterization of Carbapenem-resistant Citrobacter spp. from China: a multicenter study.</title>
        <authorList>
            <person name="Ye L."/>
        </authorList>
    </citation>
    <scope>NUCLEOTIDE SEQUENCE</scope>
    <source>
        <strain evidence="1">IR5464</strain>
    </source>
</reference>
<gene>
    <name evidence="1" type="ORF">L2102_20045</name>
</gene>